<proteinExistence type="predicted"/>
<gene>
    <name evidence="2" type="ORF">ASB58_12110</name>
</gene>
<protein>
    <recommendedName>
        <fullName evidence="1">STAS domain-containing protein</fullName>
    </recommendedName>
</protein>
<dbReference type="Pfam" id="PF13466">
    <property type="entry name" value="STAS_2"/>
    <property type="match status" value="1"/>
</dbReference>
<reference evidence="2 3" key="1">
    <citation type="journal article" date="2018" name="Syst. Appl. Microbiol.">
        <title>Pseudomonas gallaeciensis sp. nov., isolated from crude-oil-contaminated intertidal sand samples after the Prestige oil spill.</title>
        <authorList>
            <person name="Mulet M."/>
            <person name="Sanchez D."/>
            <person name="Rodriguez A.C."/>
            <person name="Nogales B."/>
            <person name="Bosch R."/>
            <person name="Busquets A."/>
            <person name="Gomila M."/>
            <person name="Lalucat J."/>
            <person name="Garcia-Valdes E."/>
        </authorList>
    </citation>
    <scope>NUCLEOTIDE SEQUENCE [LARGE SCALE GENOMIC DNA]</scope>
    <source>
        <strain evidence="2 3">V113</strain>
    </source>
</reference>
<dbReference type="CDD" id="cd07043">
    <property type="entry name" value="STAS_anti-anti-sigma_factors"/>
    <property type="match status" value="1"/>
</dbReference>
<name>A0A395R3C3_9PSED</name>
<keyword evidence="3" id="KW-1185">Reference proteome</keyword>
<feature type="domain" description="STAS" evidence="1">
    <location>
        <begin position="13"/>
        <end position="105"/>
    </location>
</feature>
<dbReference type="Proteomes" id="UP000265411">
    <property type="component" value="Unassembled WGS sequence"/>
</dbReference>
<dbReference type="SUPFAM" id="SSF52091">
    <property type="entry name" value="SpoIIaa-like"/>
    <property type="match status" value="1"/>
</dbReference>
<dbReference type="Gene3D" id="3.30.750.24">
    <property type="entry name" value="STAS domain"/>
    <property type="match status" value="1"/>
</dbReference>
<evidence type="ECO:0000259" key="1">
    <source>
        <dbReference type="PROSITE" id="PS50801"/>
    </source>
</evidence>
<sequence>MSQARLQVDADGVLQLAGELDFVSAPLLREQLLAAVESGQGPLVLDFAQVTQANSVALSLLLRVAEQASRSARELQVRALPAGVQSMARVCDLEDWLQQHTQPPT</sequence>
<dbReference type="AlphaFoldDB" id="A0A395R3C3"/>
<dbReference type="InterPro" id="IPR058548">
    <property type="entry name" value="MlaB-like_STAS"/>
</dbReference>
<organism evidence="2 3">
    <name type="scientific">Pseudomonas abyssi</name>
    <dbReference type="NCBI Taxonomy" id="170540"/>
    <lineage>
        <taxon>Bacteria</taxon>
        <taxon>Pseudomonadati</taxon>
        <taxon>Pseudomonadota</taxon>
        <taxon>Gammaproteobacteria</taxon>
        <taxon>Pseudomonadales</taxon>
        <taxon>Pseudomonadaceae</taxon>
        <taxon>Pseudomonas</taxon>
    </lineage>
</organism>
<dbReference type="PROSITE" id="PS50801">
    <property type="entry name" value="STAS"/>
    <property type="match status" value="1"/>
</dbReference>
<dbReference type="EMBL" id="LMAZ01000003">
    <property type="protein sequence ID" value="RGP54608.1"/>
    <property type="molecule type" value="Genomic_DNA"/>
</dbReference>
<comment type="caution">
    <text evidence="2">The sequence shown here is derived from an EMBL/GenBank/DDBJ whole genome shotgun (WGS) entry which is preliminary data.</text>
</comment>
<evidence type="ECO:0000313" key="3">
    <source>
        <dbReference type="Proteomes" id="UP000265411"/>
    </source>
</evidence>
<dbReference type="RefSeq" id="WP_118131051.1">
    <property type="nucleotide sequence ID" value="NZ_LMAZ01000003.1"/>
</dbReference>
<dbReference type="OrthoDB" id="7029873at2"/>
<dbReference type="InterPro" id="IPR002645">
    <property type="entry name" value="STAS_dom"/>
</dbReference>
<dbReference type="InterPro" id="IPR036513">
    <property type="entry name" value="STAS_dom_sf"/>
</dbReference>
<accession>A0A395R3C3</accession>
<evidence type="ECO:0000313" key="2">
    <source>
        <dbReference type="EMBL" id="RGP54608.1"/>
    </source>
</evidence>